<dbReference type="GO" id="GO:0004427">
    <property type="term" value="F:inorganic diphosphate phosphatase activity"/>
    <property type="evidence" value="ECO:0007669"/>
    <property type="project" value="UniProtKB-EC"/>
</dbReference>
<dbReference type="GO" id="GO:0000287">
    <property type="term" value="F:magnesium ion binding"/>
    <property type="evidence" value="ECO:0007669"/>
    <property type="project" value="InterPro"/>
</dbReference>
<dbReference type="Gene3D" id="3.90.80.10">
    <property type="entry name" value="Inorganic pyrophosphatase"/>
    <property type="match status" value="1"/>
</dbReference>
<keyword evidence="6" id="KW-0460">Magnesium</keyword>
<proteinExistence type="inferred from homology"/>
<dbReference type="EMBL" id="GDKF01005587">
    <property type="protein sequence ID" value="JAT73035.1"/>
    <property type="molecule type" value="Transcribed_RNA"/>
</dbReference>
<gene>
    <name evidence="8" type="ORF">g.43193</name>
</gene>
<sequence>MIDDGELDWKVIAIRADDPKADSVNDIEDVEREFPGELQKVYEWFRDYKIPDGKPANAFGFDNKAQNRAFALDVIEETHRFWLDLVSGKRENTEDLSLF</sequence>
<evidence type="ECO:0000313" key="8">
    <source>
        <dbReference type="EMBL" id="JAT73035.1"/>
    </source>
</evidence>
<evidence type="ECO:0000256" key="7">
    <source>
        <dbReference type="ARBA" id="ARBA00047820"/>
    </source>
</evidence>
<dbReference type="GO" id="GO:0006796">
    <property type="term" value="P:phosphate-containing compound metabolic process"/>
    <property type="evidence" value="ECO:0007669"/>
    <property type="project" value="InterPro"/>
</dbReference>
<name>A0A1D2A234_AUXPR</name>
<dbReference type="SUPFAM" id="SSF50324">
    <property type="entry name" value="Inorganic pyrophosphatase"/>
    <property type="match status" value="1"/>
</dbReference>
<evidence type="ECO:0000256" key="4">
    <source>
        <dbReference type="ARBA" id="ARBA00022723"/>
    </source>
</evidence>
<evidence type="ECO:0000256" key="5">
    <source>
        <dbReference type="ARBA" id="ARBA00022801"/>
    </source>
</evidence>
<evidence type="ECO:0000256" key="1">
    <source>
        <dbReference type="ARBA" id="ARBA00001946"/>
    </source>
</evidence>
<keyword evidence="5" id="KW-0378">Hydrolase</keyword>
<dbReference type="AlphaFoldDB" id="A0A1D2A234"/>
<dbReference type="InterPro" id="IPR036649">
    <property type="entry name" value="Pyrophosphatase_sf"/>
</dbReference>
<comment type="similarity">
    <text evidence="2">Belongs to the PPase family.</text>
</comment>
<dbReference type="GO" id="GO:0005737">
    <property type="term" value="C:cytoplasm"/>
    <property type="evidence" value="ECO:0007669"/>
    <property type="project" value="InterPro"/>
</dbReference>
<comment type="catalytic activity">
    <reaction evidence="7">
        <text>diphosphate + H2O = 2 phosphate + H(+)</text>
        <dbReference type="Rhea" id="RHEA:24576"/>
        <dbReference type="ChEBI" id="CHEBI:15377"/>
        <dbReference type="ChEBI" id="CHEBI:15378"/>
        <dbReference type="ChEBI" id="CHEBI:33019"/>
        <dbReference type="ChEBI" id="CHEBI:43474"/>
        <dbReference type="EC" id="3.6.1.1"/>
    </reaction>
</comment>
<dbReference type="InterPro" id="IPR008162">
    <property type="entry name" value="Pyrophosphatase"/>
</dbReference>
<keyword evidence="4" id="KW-0479">Metal-binding</keyword>
<evidence type="ECO:0000256" key="2">
    <source>
        <dbReference type="ARBA" id="ARBA00006220"/>
    </source>
</evidence>
<organism evidence="8">
    <name type="scientific">Auxenochlorella protothecoides</name>
    <name type="common">Green microalga</name>
    <name type="synonym">Chlorella protothecoides</name>
    <dbReference type="NCBI Taxonomy" id="3075"/>
    <lineage>
        <taxon>Eukaryota</taxon>
        <taxon>Viridiplantae</taxon>
        <taxon>Chlorophyta</taxon>
        <taxon>core chlorophytes</taxon>
        <taxon>Trebouxiophyceae</taxon>
        <taxon>Chlorellales</taxon>
        <taxon>Chlorellaceae</taxon>
        <taxon>Auxenochlorella</taxon>
    </lineage>
</organism>
<comment type="cofactor">
    <cofactor evidence="1">
        <name>Mg(2+)</name>
        <dbReference type="ChEBI" id="CHEBI:18420"/>
    </cofactor>
</comment>
<evidence type="ECO:0000256" key="3">
    <source>
        <dbReference type="ARBA" id="ARBA00012146"/>
    </source>
</evidence>
<dbReference type="Pfam" id="PF00719">
    <property type="entry name" value="Pyrophosphatase"/>
    <property type="match status" value="1"/>
</dbReference>
<evidence type="ECO:0000256" key="6">
    <source>
        <dbReference type="ARBA" id="ARBA00022842"/>
    </source>
</evidence>
<protein>
    <recommendedName>
        <fullName evidence="3">inorganic diphosphatase</fullName>
        <ecNumber evidence="3">3.6.1.1</ecNumber>
    </recommendedName>
</protein>
<dbReference type="PANTHER" id="PTHR10286">
    <property type="entry name" value="INORGANIC PYROPHOSPHATASE"/>
    <property type="match status" value="1"/>
</dbReference>
<accession>A0A1D2A234</accession>
<reference evidence="8" key="1">
    <citation type="submission" date="2015-08" db="EMBL/GenBank/DDBJ databases">
        <authorList>
            <person name="Babu N.S."/>
            <person name="Beckwith C.J."/>
            <person name="Beseler K.G."/>
            <person name="Brison A."/>
            <person name="Carone J.V."/>
            <person name="Caskin T.P."/>
            <person name="Diamond M."/>
            <person name="Durham M.E."/>
            <person name="Foxe J.M."/>
            <person name="Go M."/>
            <person name="Henderson B.A."/>
            <person name="Jones I.B."/>
            <person name="McGettigan J.A."/>
            <person name="Micheletti S.J."/>
            <person name="Nasrallah M.E."/>
            <person name="Ortiz D."/>
            <person name="Piller C.R."/>
            <person name="Privatt S.R."/>
            <person name="Schneider S.L."/>
            <person name="Sharp S."/>
            <person name="Smith T.C."/>
            <person name="Stanton J.D."/>
            <person name="Ullery H.E."/>
            <person name="Wilson R.J."/>
            <person name="Serrano M.G."/>
            <person name="Buck G."/>
            <person name="Lee V."/>
            <person name="Wang Y."/>
            <person name="Carvalho R."/>
            <person name="Voegtly L."/>
            <person name="Shi R."/>
            <person name="Duckworth R."/>
            <person name="Johnson A."/>
            <person name="Loviza R."/>
            <person name="Walstead R."/>
            <person name="Shah Z."/>
            <person name="Kiflezghi M."/>
            <person name="Wade K."/>
            <person name="Ball S.L."/>
            <person name="Bradley K.W."/>
            <person name="Asai D.J."/>
            <person name="Bowman C.A."/>
            <person name="Russell D.A."/>
            <person name="Pope W.H."/>
            <person name="Jacobs-Sera D."/>
            <person name="Hendrix R.W."/>
            <person name="Hatfull G.F."/>
        </authorList>
    </citation>
    <scope>NUCLEOTIDE SEQUENCE</scope>
</reference>
<dbReference type="EC" id="3.6.1.1" evidence="3"/>